<keyword evidence="5" id="KW-1185">Reference proteome</keyword>
<sequence length="738" mass="82355">MRKPVPKLLAASLTALLLTSAVPIGFAEIPSTANVEVLSTAQAKKKSASTLAEAIQLARSCFELPPEYDQFTSNYETSDKNHFWSLNWSCQKVGEEGSINIRIDADTGMILNMFESRGGGSMRPDAYKTRNISRQGALAKAKAIMQKTLGDEQIAEMELLDNSVDGVQWSPWEREGYYHFEWRRKANGIPFPGDGVSISVAGSDGHVNNYSFTWNKEPLLPPQNLISIQQAVETFKNTPMLELQYILQEGVHSNPKEKRQAKIVYRMYNRADGNIDAFTGKPITPPPMFYEEYGFVGGGMGGMGGGIPDNAKWTPQEQAAIKLSNDLVKKETALAAIMKWLALPPDSILNSAQLLDNPDDKQGPVWSFYWVANKSHEMVASAAVSAKTGELYRFETFTASENLPGQMNRQEAQPIAEEFLKTVQSKKFPQTKLDNYDMRNFVRADGKNMPYQTFRYRQMVNGVPFMQNYLEVNVDTVNKRIASFTSEWNEDVSFPTLDGLLSPEQAADKYLAYSPMTLCYTTALSPLDAKTPKLVYQPVLKPGMSGYNSIDGRTGQPLDWSGQAIALPIRDIFQDTRGHRGEKEIKLLAQMNLFREYGEDFHPDEEITTVSLLRAIYDTQFGKQVGPLSRDEDVMRYARQNNWIDADVKAEDKIDRLNLAKIIVRYCGLERSARLSQIYKVPFSDADAVPAEGIGYAVIADALGIVPAQDGRFVPDQKVTRADAAVAVAKMLNLNPDL</sequence>
<feature type="domain" description="SLH" evidence="3">
    <location>
        <begin position="680"/>
        <end position="738"/>
    </location>
</feature>
<organism evidence="4 5">
    <name type="scientific">Heliobacterium chlorum</name>
    <dbReference type="NCBI Taxonomy" id="2698"/>
    <lineage>
        <taxon>Bacteria</taxon>
        <taxon>Bacillati</taxon>
        <taxon>Bacillota</taxon>
        <taxon>Clostridia</taxon>
        <taxon>Eubacteriales</taxon>
        <taxon>Heliobacteriaceae</taxon>
        <taxon>Heliobacterium</taxon>
    </lineage>
</organism>
<gene>
    <name evidence="4" type="ORF">H1S01_06960</name>
</gene>
<reference evidence="4 5" key="1">
    <citation type="submission" date="2020-07" db="EMBL/GenBank/DDBJ databases">
        <title>Draft whole-genome sequence of Heliobacterium chlorum DSM 3682, type strain.</title>
        <authorList>
            <person name="Kyndt J.A."/>
            <person name="Meyer T.E."/>
            <person name="Imhoff J.F."/>
        </authorList>
    </citation>
    <scope>NUCLEOTIDE SEQUENCE [LARGE SCALE GENOMIC DNA]</scope>
    <source>
        <strain evidence="4 5">DSM 3682</strain>
    </source>
</reference>
<feature type="chain" id="PRO_5045754112" evidence="2">
    <location>
        <begin position="28"/>
        <end position="738"/>
    </location>
</feature>
<dbReference type="Pfam" id="PF16244">
    <property type="entry name" value="DUF4901"/>
    <property type="match status" value="2"/>
</dbReference>
<dbReference type="InterPro" id="IPR001119">
    <property type="entry name" value="SLH_dom"/>
</dbReference>
<comment type="caution">
    <text evidence="4">The sequence shown here is derived from an EMBL/GenBank/DDBJ whole genome shotgun (WGS) entry which is preliminary data.</text>
</comment>
<evidence type="ECO:0000259" key="3">
    <source>
        <dbReference type="PROSITE" id="PS51272"/>
    </source>
</evidence>
<dbReference type="PROSITE" id="PS51272">
    <property type="entry name" value="SLH"/>
    <property type="match status" value="1"/>
</dbReference>
<dbReference type="Pfam" id="PF00395">
    <property type="entry name" value="SLH"/>
    <property type="match status" value="1"/>
</dbReference>
<accession>A0ABR7T0D5</accession>
<name>A0ABR7T0D5_HELCL</name>
<keyword evidence="2" id="KW-0732">Signal</keyword>
<evidence type="ECO:0000313" key="4">
    <source>
        <dbReference type="EMBL" id="MBC9784249.1"/>
    </source>
</evidence>
<evidence type="ECO:0000256" key="1">
    <source>
        <dbReference type="ARBA" id="ARBA00022737"/>
    </source>
</evidence>
<dbReference type="InterPro" id="IPR032599">
    <property type="entry name" value="YcdB/YcdC_rep_domain"/>
</dbReference>
<dbReference type="EMBL" id="JACVHF010000004">
    <property type="protein sequence ID" value="MBC9784249.1"/>
    <property type="molecule type" value="Genomic_DNA"/>
</dbReference>
<dbReference type="RefSeq" id="WP_188039357.1">
    <property type="nucleotide sequence ID" value="NZ_JACVHF010000004.1"/>
</dbReference>
<evidence type="ECO:0000313" key="5">
    <source>
        <dbReference type="Proteomes" id="UP000617402"/>
    </source>
</evidence>
<protein>
    <submittedName>
        <fullName evidence="4">S-layer homology domain-containing protein</fullName>
    </submittedName>
</protein>
<evidence type="ECO:0000256" key="2">
    <source>
        <dbReference type="SAM" id="SignalP"/>
    </source>
</evidence>
<keyword evidence="1" id="KW-0677">Repeat</keyword>
<feature type="signal peptide" evidence="2">
    <location>
        <begin position="1"/>
        <end position="27"/>
    </location>
</feature>
<dbReference type="Proteomes" id="UP000617402">
    <property type="component" value="Unassembled WGS sequence"/>
</dbReference>
<proteinExistence type="predicted"/>